<reference evidence="1" key="1">
    <citation type="journal article" date="2022" name="bioRxiv">
        <title>Population genetic analysis of Ophidiomyces ophidiicola, the causative agent of snake fungal disease, indicates recent introductions to the USA.</title>
        <authorList>
            <person name="Ladner J.T."/>
            <person name="Palmer J.M."/>
            <person name="Ettinger C.L."/>
            <person name="Stajich J.E."/>
            <person name="Farrell T.M."/>
            <person name="Glorioso B.M."/>
            <person name="Lawson B."/>
            <person name="Price S.J."/>
            <person name="Stengle A.G."/>
            <person name="Grear D.A."/>
            <person name="Lorch J.M."/>
        </authorList>
    </citation>
    <scope>NUCLEOTIDE SEQUENCE</scope>
    <source>
        <strain evidence="1">NWHC 24266-5</strain>
    </source>
</reference>
<proteinExistence type="predicted"/>
<dbReference type="EMBL" id="JALBCA010000013">
    <property type="protein sequence ID" value="KAI2391213.1"/>
    <property type="molecule type" value="Genomic_DNA"/>
</dbReference>
<evidence type="ECO:0000313" key="1">
    <source>
        <dbReference type="EMBL" id="KAI2391213.1"/>
    </source>
</evidence>
<gene>
    <name evidence="1" type="primary">ISY1</name>
    <name evidence="1" type="ORF">LOY88_001287</name>
</gene>
<name>A0ACB8V313_9EURO</name>
<accession>A0ACB8V313</accession>
<comment type="caution">
    <text evidence="1">The sequence shown here is derived from an EMBL/GenBank/DDBJ whole genome shotgun (WGS) entry which is preliminary data.</text>
</comment>
<protein>
    <submittedName>
        <fullName evidence="1">NineTeen Complex (NTC) component</fullName>
    </submittedName>
</protein>
<organism evidence="1">
    <name type="scientific">Ophidiomyces ophidiicola</name>
    <dbReference type="NCBI Taxonomy" id="1387563"/>
    <lineage>
        <taxon>Eukaryota</taxon>
        <taxon>Fungi</taxon>
        <taxon>Dikarya</taxon>
        <taxon>Ascomycota</taxon>
        <taxon>Pezizomycotina</taxon>
        <taxon>Eurotiomycetes</taxon>
        <taxon>Eurotiomycetidae</taxon>
        <taxon>Onygenales</taxon>
        <taxon>Onygenaceae</taxon>
        <taxon>Ophidiomyces</taxon>
    </lineage>
</organism>
<sequence length="254" mass="28798">MARNSEKAQSMLFRFRAAQAADLGILDIGRTRRPRAITSVDSIPVCEKWRGQVLKEVSRKVSRIQDQSLSDYQIRDLNDEINKLMREKWMWEVQIRNLGGPNYTRGGGGGRVYDEDGREIPGAGKGYRYFGRARELPGVKEMFEAAAKKRSADELEDSGGGGGRQNEMLKKHVDAAYFGYGLDEEDGTLLAYERRKEKEAFDSMLKRGDDAAGGDWQPLPGNGGDGVEWRLPTLDEVQEELLDRRRRRLLDKIL</sequence>